<evidence type="ECO:0000313" key="2">
    <source>
        <dbReference type="Proteomes" id="UP000203261"/>
    </source>
</evidence>
<sequence length="95" mass="11260">MKIYEIYRIENDGTMKFMMYTKSDSRSELYKFIKNEKVIFPDSHKYKIVESSDDILDISKPYEYVRGCPRHRIPTPEENCPICDGKGELMIRNIG</sequence>
<keyword evidence="2" id="KW-1185">Reference proteome</keyword>
<dbReference type="RefSeq" id="YP_009302505.1">
    <property type="nucleotide sequence ID" value="NC_031245.1"/>
</dbReference>
<dbReference type="Proteomes" id="UP000203261">
    <property type="component" value="Segment"/>
</dbReference>
<evidence type="ECO:0000313" key="1">
    <source>
        <dbReference type="EMBL" id="AMM44916.1"/>
    </source>
</evidence>
<organism evidence="1 2">
    <name type="scientific">Bacillus phage SP-15</name>
    <dbReference type="NCBI Taxonomy" id="1792032"/>
    <lineage>
        <taxon>Viruses</taxon>
        <taxon>Duplodnaviria</taxon>
        <taxon>Heunggongvirae</taxon>
        <taxon>Uroviricota</taxon>
        <taxon>Caudoviricetes</taxon>
        <taxon>Thornevirus</taxon>
        <taxon>Thornevirus SP15</taxon>
    </lineage>
</organism>
<name>A0A127AW41_9CAUD</name>
<dbReference type="GeneID" id="29125285"/>
<reference evidence="1 2" key="1">
    <citation type="submission" date="2015-08" db="EMBL/GenBank/DDBJ databases">
        <authorList>
            <person name="Babu N.S."/>
            <person name="Beckwith C.J."/>
            <person name="Beseler K.G."/>
            <person name="Brison A."/>
            <person name="Carone J.V."/>
            <person name="Caskin T.P."/>
            <person name="Diamond M."/>
            <person name="Durham M.E."/>
            <person name="Foxe J.M."/>
            <person name="Go M."/>
            <person name="Henderson B.A."/>
            <person name="Jones I.B."/>
            <person name="McGettigan J.A."/>
            <person name="Micheletti S.J."/>
            <person name="Nasrallah M.E."/>
            <person name="Ortiz D."/>
            <person name="Piller C.R."/>
            <person name="Privatt S.R."/>
            <person name="Schneider S.L."/>
            <person name="Sharp S."/>
            <person name="Smith T.C."/>
            <person name="Stanton J.D."/>
            <person name="Ullery H.E."/>
            <person name="Wilson R.J."/>
            <person name="Serrano M.G."/>
            <person name="Buck G."/>
            <person name="Lee V."/>
            <person name="Wang Y."/>
            <person name="Carvalho R."/>
            <person name="Voegtly L."/>
            <person name="Shi R."/>
            <person name="Duckworth R."/>
            <person name="Johnson A."/>
            <person name="Loviza R."/>
            <person name="Walstead R."/>
            <person name="Shah Z."/>
            <person name="Kiflezghi M."/>
            <person name="Wade K."/>
            <person name="Ball S.L."/>
            <person name="Bradley K.W."/>
            <person name="Asai D.J."/>
            <person name="Bowman C.A."/>
            <person name="Russell D.A."/>
            <person name="Pope W.H."/>
            <person name="Jacobs-Sera D."/>
            <person name="Hendrix R.W."/>
            <person name="Hatfull G.F."/>
        </authorList>
    </citation>
    <scope>NUCLEOTIDE SEQUENCE [LARGE SCALE GENOMIC DNA]</scope>
</reference>
<dbReference type="KEGG" id="vg:29125285"/>
<proteinExistence type="predicted"/>
<protein>
    <submittedName>
        <fullName evidence="1">Uncharacterized protein</fullName>
    </submittedName>
</protein>
<accession>A0A127AW41</accession>
<gene>
    <name evidence="1" type="ORF">SP15_118</name>
</gene>
<dbReference type="EMBL" id="KT624200">
    <property type="protein sequence ID" value="AMM44916.1"/>
    <property type="molecule type" value="Genomic_DNA"/>
</dbReference>